<organism evidence="2">
    <name type="scientific">Anopheles coluzzii</name>
    <name type="common">African malaria mosquito</name>
    <dbReference type="NCBI Taxonomy" id="1518534"/>
    <lineage>
        <taxon>Eukaryota</taxon>
        <taxon>Metazoa</taxon>
        <taxon>Ecdysozoa</taxon>
        <taxon>Arthropoda</taxon>
        <taxon>Hexapoda</taxon>
        <taxon>Insecta</taxon>
        <taxon>Pterygota</taxon>
        <taxon>Neoptera</taxon>
        <taxon>Endopterygota</taxon>
        <taxon>Diptera</taxon>
        <taxon>Nematocera</taxon>
        <taxon>Culicoidea</taxon>
        <taxon>Culicidae</taxon>
        <taxon>Anophelinae</taxon>
        <taxon>Anopheles</taxon>
    </lineage>
</organism>
<feature type="compositionally biased region" description="Low complexity" evidence="1">
    <location>
        <begin position="686"/>
        <end position="700"/>
    </location>
</feature>
<dbReference type="AlphaFoldDB" id="A0A8W7PUA4"/>
<name>A0A8W7PUA4_ANOCL</name>
<proteinExistence type="predicted"/>
<accession>A0A8W7PUA4</accession>
<evidence type="ECO:0000313" key="2">
    <source>
        <dbReference type="EnsemblMetazoa" id="ACOM037785-PA.1"/>
    </source>
</evidence>
<sequence>MVKVPEGLRVSNAIFTSPFDAVRRHASVAWKAAERQGNWLQHSAHHRYVRRRRAGAPFGRAAGEQPPPIVEPGLVAQVPPVQLVPPRYRAVEVEAQPLPRVAHVLALQEEPAAGQQQTLGAGAGHDRALLVPLAQPKHGPAPQRPDVHKLMHDRCVLGRIGWIVAKRSGRWAGGRTRRKRFVQMAHRLELLVWCRRAHGGWRCGLVPVARRTGQTKRTAHQRQTLEHHALAAQHEVGERERQLERYRLLRCPQRVAVPDAGPVPRIARRRAVRGRPGHRLERVQELARLGTQRVQPGLAHLVHVAGRVRPVRWIVGPLQLGVGEQLAVRLQRQVEADVAPARQQEVAHRPCLRLGERLGAGVVVAALAGMHGLRPTDNDKRETRTRWRVGPAQRRPGCAWVWLERFFDHSRSYRWLYSYPSGLSTGRTYPIVRLDGARLAGRRPIVRLGLGQLQQTVQQPGRHRRADPFVAVRTRLHKHGRSLFGPLRTLRAAMERNARHRNRPSLVRATDVEELHLLRVAPLQVVQELDDVGVPMVPVPGQWMALVQLQLELFAPRHGRVFVRDRLPDVTDGRFVAQTLLVEIFAQRDTVREGRFEGAAASGRLVVADWATYCANTDSICSGLGSVVVEGGGVVVLAVPKNCDNQPEIGAEDKLQVNPTNPLDSSQVFGPPPQDSLERPRYCVWGADAPPAPASSGDPRAAPPNPSDLTNRPNVENIRLKKPSAPSGDSPDS</sequence>
<dbReference type="Proteomes" id="UP000075882">
    <property type="component" value="Unassembled WGS sequence"/>
</dbReference>
<evidence type="ECO:0000256" key="1">
    <source>
        <dbReference type="SAM" id="MobiDB-lite"/>
    </source>
</evidence>
<protein>
    <submittedName>
        <fullName evidence="2">Uncharacterized protein</fullName>
    </submittedName>
</protein>
<feature type="region of interest" description="Disordered" evidence="1">
    <location>
        <begin position="653"/>
        <end position="733"/>
    </location>
</feature>
<feature type="compositionally biased region" description="Polar residues" evidence="1">
    <location>
        <begin position="657"/>
        <end position="668"/>
    </location>
</feature>
<reference evidence="2" key="1">
    <citation type="submission" date="2022-08" db="UniProtKB">
        <authorList>
            <consortium name="EnsemblMetazoa"/>
        </authorList>
    </citation>
    <scope>IDENTIFICATION</scope>
</reference>
<dbReference type="EnsemblMetazoa" id="ACOM037785-RA">
    <property type="protein sequence ID" value="ACOM037785-PA.1"/>
    <property type="gene ID" value="ACOM037785"/>
</dbReference>